<keyword evidence="3" id="KW-0378">Hydrolase</keyword>
<evidence type="ECO:0000313" key="6">
    <source>
        <dbReference type="EMBL" id="QPK83337.1"/>
    </source>
</evidence>
<feature type="chain" id="PRO_5032958642" evidence="5">
    <location>
        <begin position="24"/>
        <end position="281"/>
    </location>
</feature>
<name>A0A7T0PFT8_9CORY</name>
<feature type="signal peptide" evidence="5">
    <location>
        <begin position="1"/>
        <end position="23"/>
    </location>
</feature>
<evidence type="ECO:0000256" key="1">
    <source>
        <dbReference type="ARBA" id="ARBA00007534"/>
    </source>
</evidence>
<dbReference type="PANTHER" id="PTHR33630:SF9">
    <property type="entry name" value="CUTINASE 4"/>
    <property type="match status" value="1"/>
</dbReference>
<dbReference type="SMART" id="SM01110">
    <property type="entry name" value="Cutinase"/>
    <property type="match status" value="1"/>
</dbReference>
<keyword evidence="4" id="KW-1015">Disulfide bond</keyword>
<accession>A0A7T0PFT8</accession>
<gene>
    <name evidence="6" type="ORF">G7Y29_00415</name>
</gene>
<keyword evidence="7" id="KW-1185">Reference proteome</keyword>
<evidence type="ECO:0000256" key="4">
    <source>
        <dbReference type="ARBA" id="ARBA00023157"/>
    </source>
</evidence>
<dbReference type="EMBL" id="CP064955">
    <property type="protein sequence ID" value="QPK83337.1"/>
    <property type="molecule type" value="Genomic_DNA"/>
</dbReference>
<evidence type="ECO:0000256" key="2">
    <source>
        <dbReference type="ARBA" id="ARBA00022487"/>
    </source>
</evidence>
<dbReference type="Proteomes" id="UP000594586">
    <property type="component" value="Chromosome"/>
</dbReference>
<evidence type="ECO:0000313" key="7">
    <source>
        <dbReference type="Proteomes" id="UP000594586"/>
    </source>
</evidence>
<evidence type="ECO:0000256" key="3">
    <source>
        <dbReference type="ARBA" id="ARBA00022801"/>
    </source>
</evidence>
<organism evidence="6 7">
    <name type="scientific">Corynebacterium qintianiae</name>
    <dbReference type="NCBI Taxonomy" id="2709392"/>
    <lineage>
        <taxon>Bacteria</taxon>
        <taxon>Bacillati</taxon>
        <taxon>Actinomycetota</taxon>
        <taxon>Actinomycetes</taxon>
        <taxon>Mycobacteriales</taxon>
        <taxon>Corynebacteriaceae</taxon>
        <taxon>Corynebacterium</taxon>
    </lineage>
</organism>
<sequence length="281" mass="29015">MSIKKLAGIATALALWAAPAAHAQVVDSDHAHSLVRAQNCKPHYFIAVPGGANTVAGIPTSLPHGGNVFTTGLLVQADTAGEVQPLWVSYDAAAFTASHYPGASAGGYQETWETVTTLAGNCPEAHFSFTGYSLGADIVARMTSDIAHGRGPITADRVNAVALFANPHQGGNGGVPGSITDPGSRGSLGSLPDGYGNLGPRVLELCYADDIVCSMPERYRGIVDPAMATNLLGGQFPAADFNAVVSRLGPDALGIVAGINAHARYDFANRREAADWIVSHA</sequence>
<dbReference type="SUPFAM" id="SSF53474">
    <property type="entry name" value="alpha/beta-Hydrolases"/>
    <property type="match status" value="1"/>
</dbReference>
<protein>
    <submittedName>
        <fullName evidence="6">Cutinase family protein</fullName>
    </submittedName>
</protein>
<dbReference type="InterPro" id="IPR029058">
    <property type="entry name" value="AB_hydrolase_fold"/>
</dbReference>
<dbReference type="KEGG" id="cqn:G7Y29_00415"/>
<reference evidence="6 7" key="1">
    <citation type="submission" date="2020-11" db="EMBL/GenBank/DDBJ databases">
        <title>Corynebacterium sp. MC1420.</title>
        <authorList>
            <person name="Zhou J."/>
        </authorList>
    </citation>
    <scope>NUCLEOTIDE SEQUENCE [LARGE SCALE GENOMIC DNA]</scope>
    <source>
        <strain evidence="6 7">MC1420</strain>
    </source>
</reference>
<comment type="similarity">
    <text evidence="1">Belongs to the cutinase family.</text>
</comment>
<dbReference type="Pfam" id="PF01083">
    <property type="entry name" value="Cutinase"/>
    <property type="match status" value="1"/>
</dbReference>
<proteinExistence type="inferred from homology"/>
<keyword evidence="5" id="KW-0732">Signal</keyword>
<dbReference type="GO" id="GO:0052689">
    <property type="term" value="F:carboxylic ester hydrolase activity"/>
    <property type="evidence" value="ECO:0007669"/>
    <property type="project" value="UniProtKB-KW"/>
</dbReference>
<dbReference type="PANTHER" id="PTHR33630">
    <property type="entry name" value="CUTINASE RV1984C-RELATED-RELATED"/>
    <property type="match status" value="1"/>
</dbReference>
<keyword evidence="2" id="KW-0719">Serine esterase</keyword>
<dbReference type="AlphaFoldDB" id="A0A7T0PFT8"/>
<evidence type="ECO:0000256" key="5">
    <source>
        <dbReference type="SAM" id="SignalP"/>
    </source>
</evidence>
<dbReference type="Gene3D" id="3.40.50.1820">
    <property type="entry name" value="alpha/beta hydrolase"/>
    <property type="match status" value="1"/>
</dbReference>
<dbReference type="InterPro" id="IPR000675">
    <property type="entry name" value="Cutinase/axe"/>
</dbReference>
<dbReference type="RefSeq" id="WP_165002996.1">
    <property type="nucleotide sequence ID" value="NZ_CP064955.1"/>
</dbReference>